<organism evidence="1 3">
    <name type="scientific">Burkholderia singularis</name>
    <dbReference type="NCBI Taxonomy" id="1503053"/>
    <lineage>
        <taxon>Bacteria</taxon>
        <taxon>Pseudomonadati</taxon>
        <taxon>Pseudomonadota</taxon>
        <taxon>Betaproteobacteria</taxon>
        <taxon>Burkholderiales</taxon>
        <taxon>Burkholderiaceae</taxon>
        <taxon>Burkholderia</taxon>
        <taxon>pseudomallei group</taxon>
    </lineage>
</organism>
<evidence type="ECO:0000313" key="3">
    <source>
        <dbReference type="Proteomes" id="UP000062788"/>
    </source>
</evidence>
<protein>
    <submittedName>
        <fullName evidence="1">Preprotein translocase subunit SecA</fullName>
    </submittedName>
    <submittedName>
        <fullName evidence="2">Protein export cytoplasm protein SecA ATPase RNA helicase (TC 3.A.5.1.1)</fullName>
    </submittedName>
</protein>
<dbReference type="AlphaFoldDB" id="A0A103E6N8"/>
<dbReference type="RefSeq" id="WP_059513980.1">
    <property type="nucleotide sequence ID" value="NZ_CP013448.1"/>
</dbReference>
<dbReference type="Proteomes" id="UP000062788">
    <property type="component" value="Unassembled WGS sequence"/>
</dbReference>
<evidence type="ECO:0000313" key="4">
    <source>
        <dbReference type="Proteomes" id="UP000198460"/>
    </source>
</evidence>
<dbReference type="OrthoDB" id="9029993at2"/>
<keyword evidence="2" id="KW-0067">ATP-binding</keyword>
<keyword evidence="3" id="KW-1185">Reference proteome</keyword>
<proteinExistence type="predicted"/>
<sequence length="74" mass="8323">MLSAHEFAALFLIHRAPEQIQLDRDDVVALFERRLIVMRCDAAGENRPALTDDGLSILQCMQRNDDGPLRDSDG</sequence>
<evidence type="ECO:0000313" key="1">
    <source>
        <dbReference type="EMBL" id="KVE29369.1"/>
    </source>
</evidence>
<reference evidence="1 3" key="1">
    <citation type="submission" date="2015-11" db="EMBL/GenBank/DDBJ databases">
        <title>Expanding the genomic diversity of Burkholderia species for the development of highly accurate diagnostics.</title>
        <authorList>
            <person name="Sahl J."/>
            <person name="Keim P."/>
            <person name="Wagner D."/>
        </authorList>
    </citation>
    <scope>NUCLEOTIDE SEQUENCE [LARGE SCALE GENOMIC DNA]</scope>
    <source>
        <strain evidence="1 3">TSV85</strain>
    </source>
</reference>
<name>A0A103E6N8_9BURK</name>
<keyword evidence="2" id="KW-0347">Helicase</keyword>
<dbReference type="EMBL" id="FXAN01000041">
    <property type="protein sequence ID" value="SMF99485.1"/>
    <property type="molecule type" value="Genomic_DNA"/>
</dbReference>
<reference evidence="2 4" key="2">
    <citation type="submission" date="2017-04" db="EMBL/GenBank/DDBJ databases">
        <authorList>
            <person name="Afonso C.L."/>
            <person name="Miller P.J."/>
            <person name="Scott M.A."/>
            <person name="Spackman E."/>
            <person name="Goraichik I."/>
            <person name="Dimitrov K.M."/>
            <person name="Suarez D.L."/>
            <person name="Swayne D.E."/>
        </authorList>
    </citation>
    <scope>NUCLEOTIDE SEQUENCE [LARGE SCALE GENOMIC DNA]</scope>
    <source>
        <strain evidence="2">LMG 28154</strain>
    </source>
</reference>
<gene>
    <name evidence="2" type="ORF">BSIN_2503</name>
    <name evidence="1" type="ORF">WS67_05835</name>
</gene>
<evidence type="ECO:0000313" key="2">
    <source>
        <dbReference type="EMBL" id="SMF99485.1"/>
    </source>
</evidence>
<keyword evidence="2" id="KW-0547">Nucleotide-binding</keyword>
<dbReference type="EMBL" id="LOWA01000014">
    <property type="protein sequence ID" value="KVE29369.1"/>
    <property type="molecule type" value="Genomic_DNA"/>
</dbReference>
<dbReference type="GO" id="GO:0004386">
    <property type="term" value="F:helicase activity"/>
    <property type="evidence" value="ECO:0007669"/>
    <property type="project" value="UniProtKB-KW"/>
</dbReference>
<keyword evidence="2" id="KW-0378">Hydrolase</keyword>
<accession>A0A103E6N8</accession>
<dbReference type="Proteomes" id="UP000198460">
    <property type="component" value="Unassembled WGS sequence"/>
</dbReference>